<dbReference type="STRING" id="2903.R1E9W4"/>
<dbReference type="PANTHER" id="PTHR14217:SF1">
    <property type="entry name" value="INOSITOL-TETRAKISPHOSPHATE 1-KINASE"/>
    <property type="match status" value="1"/>
</dbReference>
<name>A0A0D3J8J1_EMIH1</name>
<evidence type="ECO:0000256" key="11">
    <source>
        <dbReference type="SAM" id="MobiDB-lite"/>
    </source>
</evidence>
<dbReference type="EC" id="2.7.1.159" evidence="3"/>
<evidence type="ECO:0000256" key="8">
    <source>
        <dbReference type="ARBA" id="ARBA00022840"/>
    </source>
</evidence>
<dbReference type="PANTHER" id="PTHR14217">
    <property type="entry name" value="INOSITOL-TETRAKISPHOSPHATE 1-KINASE"/>
    <property type="match status" value="1"/>
</dbReference>
<dbReference type="Gene3D" id="3.30.470.20">
    <property type="entry name" value="ATP-grasp fold, B domain"/>
    <property type="match status" value="2"/>
</dbReference>
<feature type="compositionally biased region" description="Basic and acidic residues" evidence="11">
    <location>
        <begin position="286"/>
        <end position="306"/>
    </location>
</feature>
<protein>
    <recommendedName>
        <fullName evidence="3">inositol-1,3,4-trisphosphate 5/6-kinase</fullName>
        <ecNumber evidence="3">2.7.1.159</ecNumber>
    </recommendedName>
</protein>
<keyword evidence="4" id="KW-0808">Transferase</keyword>
<dbReference type="GO" id="GO:0005524">
    <property type="term" value="F:ATP binding"/>
    <property type="evidence" value="ECO:0007669"/>
    <property type="project" value="UniProtKB-KW"/>
</dbReference>
<accession>A0A0D3J8J1</accession>
<dbReference type="Pfam" id="PF05770">
    <property type="entry name" value="Ins134_P3_kin"/>
    <property type="match status" value="1"/>
</dbReference>
<keyword evidence="9" id="KW-0460">Magnesium</keyword>
<dbReference type="GeneID" id="17265371"/>
<reference evidence="13" key="2">
    <citation type="submission" date="2024-10" db="UniProtKB">
        <authorList>
            <consortium name="EnsemblProtists"/>
        </authorList>
    </citation>
    <scope>IDENTIFICATION</scope>
</reference>
<dbReference type="InterPro" id="IPR040464">
    <property type="entry name" value="InsP(3)kin_ATP-grasp"/>
</dbReference>
<dbReference type="GO" id="GO:0047325">
    <property type="term" value="F:inositol-3,4,5,6-tetrakisphosphate 1-kinase activity"/>
    <property type="evidence" value="ECO:0007669"/>
    <property type="project" value="InterPro"/>
</dbReference>
<evidence type="ECO:0000256" key="3">
    <source>
        <dbReference type="ARBA" id="ARBA00012017"/>
    </source>
</evidence>
<keyword evidence="14" id="KW-1185">Reference proteome</keyword>
<comment type="cofactor">
    <cofactor evidence="1">
        <name>Mg(2+)</name>
        <dbReference type="ChEBI" id="CHEBI:18420"/>
    </cofactor>
</comment>
<reference evidence="14" key="1">
    <citation type="journal article" date="2013" name="Nature">
        <title>Pan genome of the phytoplankton Emiliania underpins its global distribution.</title>
        <authorList>
            <person name="Read B.A."/>
            <person name="Kegel J."/>
            <person name="Klute M.J."/>
            <person name="Kuo A."/>
            <person name="Lefebvre S.C."/>
            <person name="Maumus F."/>
            <person name="Mayer C."/>
            <person name="Miller J."/>
            <person name="Monier A."/>
            <person name="Salamov A."/>
            <person name="Young J."/>
            <person name="Aguilar M."/>
            <person name="Claverie J.M."/>
            <person name="Frickenhaus S."/>
            <person name="Gonzalez K."/>
            <person name="Herman E.K."/>
            <person name="Lin Y.C."/>
            <person name="Napier J."/>
            <person name="Ogata H."/>
            <person name="Sarno A.F."/>
            <person name="Shmutz J."/>
            <person name="Schroeder D."/>
            <person name="de Vargas C."/>
            <person name="Verret F."/>
            <person name="von Dassow P."/>
            <person name="Valentin K."/>
            <person name="Van de Peer Y."/>
            <person name="Wheeler G."/>
            <person name="Dacks J.B."/>
            <person name="Delwiche C.F."/>
            <person name="Dyhrman S.T."/>
            <person name="Glockner G."/>
            <person name="John U."/>
            <person name="Richards T."/>
            <person name="Worden A.Z."/>
            <person name="Zhang X."/>
            <person name="Grigoriev I.V."/>
            <person name="Allen A.E."/>
            <person name="Bidle K."/>
            <person name="Borodovsky M."/>
            <person name="Bowler C."/>
            <person name="Brownlee C."/>
            <person name="Cock J.M."/>
            <person name="Elias M."/>
            <person name="Gladyshev V.N."/>
            <person name="Groth M."/>
            <person name="Guda C."/>
            <person name="Hadaegh A."/>
            <person name="Iglesias-Rodriguez M.D."/>
            <person name="Jenkins J."/>
            <person name="Jones B.M."/>
            <person name="Lawson T."/>
            <person name="Leese F."/>
            <person name="Lindquist E."/>
            <person name="Lobanov A."/>
            <person name="Lomsadze A."/>
            <person name="Malik S.B."/>
            <person name="Marsh M.E."/>
            <person name="Mackinder L."/>
            <person name="Mock T."/>
            <person name="Mueller-Roeber B."/>
            <person name="Pagarete A."/>
            <person name="Parker M."/>
            <person name="Probert I."/>
            <person name="Quesneville H."/>
            <person name="Raines C."/>
            <person name="Rensing S.A."/>
            <person name="Riano-Pachon D.M."/>
            <person name="Richier S."/>
            <person name="Rokitta S."/>
            <person name="Shiraiwa Y."/>
            <person name="Soanes D.M."/>
            <person name="van der Giezen M."/>
            <person name="Wahlund T.M."/>
            <person name="Williams B."/>
            <person name="Wilson W."/>
            <person name="Wolfe G."/>
            <person name="Wurch L.L."/>
        </authorList>
    </citation>
    <scope>NUCLEOTIDE SEQUENCE</scope>
</reference>
<dbReference type="PaxDb" id="2903-EOD19826"/>
<dbReference type="HOGENOM" id="CLU_580664_0_0_1"/>
<dbReference type="PROSITE" id="PS50082">
    <property type="entry name" value="WD_REPEATS_2"/>
    <property type="match status" value="1"/>
</dbReference>
<dbReference type="EnsemblProtists" id="EOD19826">
    <property type="protein sequence ID" value="EOD19826"/>
    <property type="gene ID" value="EMIHUDRAFT_458657"/>
</dbReference>
<evidence type="ECO:0000256" key="7">
    <source>
        <dbReference type="ARBA" id="ARBA00022777"/>
    </source>
</evidence>
<organism evidence="13 14">
    <name type="scientific">Emiliania huxleyi (strain CCMP1516)</name>
    <dbReference type="NCBI Taxonomy" id="280463"/>
    <lineage>
        <taxon>Eukaryota</taxon>
        <taxon>Haptista</taxon>
        <taxon>Haptophyta</taxon>
        <taxon>Prymnesiophyceae</taxon>
        <taxon>Isochrysidales</taxon>
        <taxon>Noelaerhabdaceae</taxon>
        <taxon>Emiliania</taxon>
    </lineage>
</organism>
<keyword evidence="10" id="KW-0853">WD repeat</keyword>
<feature type="repeat" description="WD" evidence="10">
    <location>
        <begin position="423"/>
        <end position="457"/>
    </location>
</feature>
<evidence type="ECO:0000256" key="6">
    <source>
        <dbReference type="ARBA" id="ARBA00022741"/>
    </source>
</evidence>
<dbReference type="AlphaFoldDB" id="A0A0D3J8J1"/>
<evidence type="ECO:0000256" key="1">
    <source>
        <dbReference type="ARBA" id="ARBA00001946"/>
    </source>
</evidence>
<evidence type="ECO:0000256" key="10">
    <source>
        <dbReference type="PROSITE-ProRule" id="PRU00221"/>
    </source>
</evidence>
<dbReference type="eggNOG" id="KOG0285">
    <property type="taxonomic scope" value="Eukaryota"/>
</dbReference>
<keyword evidence="5" id="KW-0479">Metal-binding</keyword>
<evidence type="ECO:0000256" key="5">
    <source>
        <dbReference type="ARBA" id="ARBA00022723"/>
    </source>
</evidence>
<dbReference type="KEGG" id="ehx:EMIHUDRAFT_458657"/>
<dbReference type="GO" id="GO:0032957">
    <property type="term" value="P:inositol trisphosphate metabolic process"/>
    <property type="evidence" value="ECO:0007669"/>
    <property type="project" value="InterPro"/>
</dbReference>
<dbReference type="RefSeq" id="XP_005772255.1">
    <property type="nucleotide sequence ID" value="XM_005772198.1"/>
</dbReference>
<dbReference type="GO" id="GO:0052726">
    <property type="term" value="F:inositol-1,3,4-trisphosphate 5-kinase activity"/>
    <property type="evidence" value="ECO:0007669"/>
    <property type="project" value="InterPro"/>
</dbReference>
<keyword evidence="7" id="KW-0418">Kinase</keyword>
<dbReference type="InterPro" id="IPR001680">
    <property type="entry name" value="WD40_rpt"/>
</dbReference>
<dbReference type="InterPro" id="IPR015943">
    <property type="entry name" value="WD40/YVTN_repeat-like_dom_sf"/>
</dbReference>
<evidence type="ECO:0000259" key="12">
    <source>
        <dbReference type="Pfam" id="PF05770"/>
    </source>
</evidence>
<feature type="domain" description="Inositol 1,3,4-trisphosphate 5/6-kinase ATP-grasp" evidence="12">
    <location>
        <begin position="128"/>
        <end position="215"/>
    </location>
</feature>
<keyword evidence="8" id="KW-0067">ATP-binding</keyword>
<feature type="region of interest" description="Disordered" evidence="11">
    <location>
        <begin position="448"/>
        <end position="471"/>
    </location>
</feature>
<dbReference type="SUPFAM" id="SSF56059">
    <property type="entry name" value="Glutathione synthetase ATP-binding domain-like"/>
    <property type="match status" value="1"/>
</dbReference>
<keyword evidence="6" id="KW-0547">Nucleotide-binding</keyword>
<dbReference type="SMART" id="SM00320">
    <property type="entry name" value="WD40"/>
    <property type="match status" value="1"/>
</dbReference>
<evidence type="ECO:0000313" key="13">
    <source>
        <dbReference type="EnsemblProtists" id="EOD19826"/>
    </source>
</evidence>
<dbReference type="GO" id="GO:0000287">
    <property type="term" value="F:magnesium ion binding"/>
    <property type="evidence" value="ECO:0007669"/>
    <property type="project" value="InterPro"/>
</dbReference>
<dbReference type="GO" id="GO:0052725">
    <property type="term" value="F:inositol-1,3,4-trisphosphate 6-kinase activity"/>
    <property type="evidence" value="ECO:0007669"/>
    <property type="project" value="InterPro"/>
</dbReference>
<comment type="similarity">
    <text evidence="2">Belongs to the ITPK1 family.</text>
</comment>
<proteinExistence type="inferred from homology"/>
<dbReference type="InterPro" id="IPR008656">
    <property type="entry name" value="Inositol_tetrakis-P_1-kinase"/>
</dbReference>
<feature type="region of interest" description="Disordered" evidence="11">
    <location>
        <begin position="286"/>
        <end position="309"/>
    </location>
</feature>
<dbReference type="Proteomes" id="UP000013827">
    <property type="component" value="Unassembled WGS sequence"/>
</dbReference>
<dbReference type="GO" id="GO:0005737">
    <property type="term" value="C:cytoplasm"/>
    <property type="evidence" value="ECO:0007669"/>
    <property type="project" value="TreeGrafter"/>
</dbReference>
<sequence length="471" mass="49487">MRMQNADQNADQHDSLTCLLVLPAPVTALVLSAAPRPVDGVRFVDGVSLGPEAAARADSVVLHRSNYDASVGGDAAAEARLALVRRLSAQLPLIGSLERVLLFADRAALATRLAALAPSPHTRQPRFAIAREGDDAAAVAARSGLEPPLVCKPLLACGAARSHDLAVVLRLEGLAELALPLLLQAYVPHGASLLKACCVGDTTHCELRPSLPDLRLGAPPPAGCPPLLAASLARELGVALLGVDLIAPLGGGALLVIDVNYMPATSLKLAGSGRALATLARKTLEEAAGDRGRSAERTTAEQRTRASSETGAVSGAGAVWCGVAMVARKKAGEDDARQVVHQMCLRSLKRTYGMYLSNYGQRPPPLESGRAHMRALKLAAKVAGEYSMVKDMPPPGSGAGPGYNFQTPETVAQPGSLESERGIYCAAFDQSGSRLITGEADKTVKIWKEDPEATAETHPVNYEPPRERKRY</sequence>
<evidence type="ECO:0000256" key="2">
    <source>
        <dbReference type="ARBA" id="ARBA00009601"/>
    </source>
</evidence>
<evidence type="ECO:0000313" key="14">
    <source>
        <dbReference type="Proteomes" id="UP000013827"/>
    </source>
</evidence>
<evidence type="ECO:0000256" key="9">
    <source>
        <dbReference type="ARBA" id="ARBA00022842"/>
    </source>
</evidence>
<dbReference type="Gene3D" id="2.130.10.10">
    <property type="entry name" value="YVTN repeat-like/Quinoprotein amine dehydrogenase"/>
    <property type="match status" value="1"/>
</dbReference>
<evidence type="ECO:0000256" key="4">
    <source>
        <dbReference type="ARBA" id="ARBA00022679"/>
    </source>
</evidence>